<sequence>MESHLLHAINVLQRDLVRAQEKLNAAAAVPMAVTPPPIQTSLPAVYSPTQSEDQSVQSESKVPSSARRPSTISLSSLQRPPFPHKLDLSSTILRLNPEDPLTSLQSGLASPVTLAPKSSISKYPPDLLGGSQHVDIDLTLDDDDMSMATGSMGAGTVGGAALGSSADKPIELDLDMDDIFGDAPQQAQVVSGASTSNISSNVIPKQEDTAMDLSLLSSVPTMGSTDISHGLMSFNPSELPPNAPGLSVPQAGQPSAPSPNSLLSGLQQPGPHNGEPQFDFDLNFLEQSDSMGMRMDDIFDMSNIGQPHSGGNSTTGN</sequence>
<feature type="compositionally biased region" description="Polar residues" evidence="1">
    <location>
        <begin position="40"/>
        <end position="78"/>
    </location>
</feature>
<comment type="caution">
    <text evidence="2">The sequence shown here is derived from an EMBL/GenBank/DDBJ whole genome shotgun (WGS) entry which is preliminary data.</text>
</comment>
<evidence type="ECO:0000313" key="3">
    <source>
        <dbReference type="Proteomes" id="UP000813824"/>
    </source>
</evidence>
<feature type="region of interest" description="Disordered" evidence="1">
    <location>
        <begin position="227"/>
        <end position="279"/>
    </location>
</feature>
<protein>
    <submittedName>
        <fullName evidence="2">Uncharacterized protein</fullName>
    </submittedName>
</protein>
<proteinExistence type="predicted"/>
<dbReference type="Proteomes" id="UP000813824">
    <property type="component" value="Unassembled WGS sequence"/>
</dbReference>
<reference evidence="2" key="1">
    <citation type="journal article" date="2021" name="New Phytol.">
        <title>Evolutionary innovations through gain and loss of genes in the ectomycorrhizal Boletales.</title>
        <authorList>
            <person name="Wu G."/>
            <person name="Miyauchi S."/>
            <person name="Morin E."/>
            <person name="Kuo A."/>
            <person name="Drula E."/>
            <person name="Varga T."/>
            <person name="Kohler A."/>
            <person name="Feng B."/>
            <person name="Cao Y."/>
            <person name="Lipzen A."/>
            <person name="Daum C."/>
            <person name="Hundley H."/>
            <person name="Pangilinan J."/>
            <person name="Johnson J."/>
            <person name="Barry K."/>
            <person name="LaButti K."/>
            <person name="Ng V."/>
            <person name="Ahrendt S."/>
            <person name="Min B."/>
            <person name="Choi I.G."/>
            <person name="Park H."/>
            <person name="Plett J.M."/>
            <person name="Magnuson J."/>
            <person name="Spatafora J.W."/>
            <person name="Nagy L.G."/>
            <person name="Henrissat B."/>
            <person name="Grigoriev I.V."/>
            <person name="Yang Z.L."/>
            <person name="Xu J."/>
            <person name="Martin F.M."/>
        </authorList>
    </citation>
    <scope>NUCLEOTIDE SEQUENCE</scope>
    <source>
        <strain evidence="2">KKN 215</strain>
    </source>
</reference>
<feature type="compositionally biased region" description="Polar residues" evidence="1">
    <location>
        <begin position="250"/>
        <end position="267"/>
    </location>
</feature>
<dbReference type="AlphaFoldDB" id="A0A8K0XQK6"/>
<name>A0A8K0XQK6_9AGAR</name>
<dbReference type="EMBL" id="JAEVFJ010000012">
    <property type="protein sequence ID" value="KAH8101370.1"/>
    <property type="molecule type" value="Genomic_DNA"/>
</dbReference>
<accession>A0A8K0XQK6</accession>
<organism evidence="2 3">
    <name type="scientific">Cristinia sonorae</name>
    <dbReference type="NCBI Taxonomy" id="1940300"/>
    <lineage>
        <taxon>Eukaryota</taxon>
        <taxon>Fungi</taxon>
        <taxon>Dikarya</taxon>
        <taxon>Basidiomycota</taxon>
        <taxon>Agaricomycotina</taxon>
        <taxon>Agaricomycetes</taxon>
        <taxon>Agaricomycetidae</taxon>
        <taxon>Agaricales</taxon>
        <taxon>Pleurotineae</taxon>
        <taxon>Stephanosporaceae</taxon>
        <taxon>Cristinia</taxon>
    </lineage>
</organism>
<keyword evidence="3" id="KW-1185">Reference proteome</keyword>
<feature type="region of interest" description="Disordered" evidence="1">
    <location>
        <begin position="293"/>
        <end position="317"/>
    </location>
</feature>
<dbReference type="OrthoDB" id="3365514at2759"/>
<feature type="region of interest" description="Disordered" evidence="1">
    <location>
        <begin position="40"/>
        <end position="79"/>
    </location>
</feature>
<gene>
    <name evidence="2" type="ORF">BXZ70DRAFT_88532</name>
</gene>
<feature type="compositionally biased region" description="Polar residues" evidence="1">
    <location>
        <begin position="303"/>
        <end position="317"/>
    </location>
</feature>
<evidence type="ECO:0000256" key="1">
    <source>
        <dbReference type="SAM" id="MobiDB-lite"/>
    </source>
</evidence>
<evidence type="ECO:0000313" key="2">
    <source>
        <dbReference type="EMBL" id="KAH8101370.1"/>
    </source>
</evidence>